<dbReference type="EMBL" id="JBHSFE010000011">
    <property type="protein sequence ID" value="MFC4609218.1"/>
    <property type="molecule type" value="Genomic_DNA"/>
</dbReference>
<comment type="pathway">
    <text evidence="1">Quinol/quinone metabolism; menaquinone biosynthesis.</text>
</comment>
<dbReference type="GO" id="GO:0016798">
    <property type="term" value="F:hydrolase activity, acting on glycosyl bonds"/>
    <property type="evidence" value="ECO:0007669"/>
    <property type="project" value="UniProtKB-KW"/>
</dbReference>
<evidence type="ECO:0000256" key="2">
    <source>
        <dbReference type="NCBIfam" id="TIGR03664"/>
    </source>
</evidence>
<dbReference type="Proteomes" id="UP001595993">
    <property type="component" value="Unassembled WGS sequence"/>
</dbReference>
<comment type="catalytic activity">
    <reaction evidence="1">
        <text>futalosine + H2O = dehypoxanthine futalosine + hypoxanthine</text>
        <dbReference type="Rhea" id="RHEA:25904"/>
        <dbReference type="ChEBI" id="CHEBI:15377"/>
        <dbReference type="ChEBI" id="CHEBI:17368"/>
        <dbReference type="ChEBI" id="CHEBI:58863"/>
        <dbReference type="ChEBI" id="CHEBI:58864"/>
        <dbReference type="EC" id="3.2.2.26"/>
    </reaction>
</comment>
<organism evidence="4 5">
    <name type="scientific">Streptomyces maoxianensis</name>
    <dbReference type="NCBI Taxonomy" id="1459942"/>
    <lineage>
        <taxon>Bacteria</taxon>
        <taxon>Bacillati</taxon>
        <taxon>Actinomycetota</taxon>
        <taxon>Actinomycetes</taxon>
        <taxon>Kitasatosporales</taxon>
        <taxon>Streptomycetaceae</taxon>
        <taxon>Streptomyces</taxon>
    </lineage>
</organism>
<accession>A0ABV9G7U2</accession>
<dbReference type="Pfam" id="PF01048">
    <property type="entry name" value="PNP_UDP_1"/>
    <property type="match status" value="1"/>
</dbReference>
<dbReference type="RefSeq" id="WP_381195681.1">
    <property type="nucleotide sequence ID" value="NZ_JBHSFE010000011.1"/>
</dbReference>
<proteinExistence type="inferred from homology"/>
<dbReference type="PANTHER" id="PTHR46832">
    <property type="entry name" value="5'-METHYLTHIOADENOSINE/S-ADENOSYLHOMOCYSTEINE NUCLEOSIDASE"/>
    <property type="match status" value="1"/>
</dbReference>
<evidence type="ECO:0000256" key="1">
    <source>
        <dbReference type="HAMAP-Rule" id="MF_00991"/>
    </source>
</evidence>
<keyword evidence="4" id="KW-0326">Glycosidase</keyword>
<dbReference type="CDD" id="cd17766">
    <property type="entry name" value="futalosine_nucleosidase_MqnB"/>
    <property type="match status" value="1"/>
</dbReference>
<sequence length="230" mass="22952">MRVLVVTAVAAEADSVAAGLTGPGPDARQLPGGYPLSRHAGVDVLTAGVGPAAAAAGTATALATGAYDLVVSAGIGGGFPAHAPVGALVVADAIIAADLGAETPDGYLPLDELGFGRSAHLPPAELAARIAKTLDAVHAPVLTVSTVTGTAARAAELTRRHPRAAAEAMEGFGVAEAAAAHAVPVVEIRAISNPVGPRDRAAWRIGQALDSLRYAFQQLAPVLEEKPAHE</sequence>
<comment type="function">
    <text evidence="1">Catalyzes the hydrolysis of futalosine (FL) to dehypoxanthine futalosine (DHFL) and hypoxanthine, a step in the biosynthesis of menaquinone (MK, vitamin K2).</text>
</comment>
<dbReference type="HAMAP" id="MF_00991">
    <property type="entry name" value="MqnB"/>
    <property type="match status" value="1"/>
</dbReference>
<dbReference type="NCBIfam" id="NF006087">
    <property type="entry name" value="PRK08236.1"/>
    <property type="match status" value="1"/>
</dbReference>
<dbReference type="NCBIfam" id="TIGR03664">
    <property type="entry name" value="fut_nucase"/>
    <property type="match status" value="1"/>
</dbReference>
<dbReference type="InterPro" id="IPR035994">
    <property type="entry name" value="Nucleoside_phosphorylase_sf"/>
</dbReference>
<dbReference type="SUPFAM" id="SSF53167">
    <property type="entry name" value="Purine and uridine phosphorylases"/>
    <property type="match status" value="1"/>
</dbReference>
<dbReference type="PANTHER" id="PTHR46832:SF2">
    <property type="entry name" value="FUTALOSINE HYDROLASE"/>
    <property type="match status" value="1"/>
</dbReference>
<reference evidence="5" key="1">
    <citation type="journal article" date="2019" name="Int. J. Syst. Evol. Microbiol.">
        <title>The Global Catalogue of Microorganisms (GCM) 10K type strain sequencing project: providing services to taxonomists for standard genome sequencing and annotation.</title>
        <authorList>
            <consortium name="The Broad Institute Genomics Platform"/>
            <consortium name="The Broad Institute Genome Sequencing Center for Infectious Disease"/>
            <person name="Wu L."/>
            <person name="Ma J."/>
        </authorList>
    </citation>
    <scope>NUCLEOTIDE SEQUENCE [LARGE SCALE GENOMIC DNA]</scope>
    <source>
        <strain evidence="5">CGMCC 4.7139</strain>
    </source>
</reference>
<name>A0ABV9G7U2_9ACTN</name>
<keyword evidence="1" id="KW-0474">Menaquinone biosynthesis</keyword>
<evidence type="ECO:0000259" key="3">
    <source>
        <dbReference type="Pfam" id="PF01048"/>
    </source>
</evidence>
<dbReference type="InterPro" id="IPR019963">
    <property type="entry name" value="FL_hydrolase_MqnB"/>
</dbReference>
<dbReference type="EC" id="3.2.2.26" evidence="1 2"/>
<evidence type="ECO:0000313" key="4">
    <source>
        <dbReference type="EMBL" id="MFC4609218.1"/>
    </source>
</evidence>
<feature type="domain" description="Nucleoside phosphorylase" evidence="3">
    <location>
        <begin position="44"/>
        <end position="202"/>
    </location>
</feature>
<dbReference type="InterPro" id="IPR000845">
    <property type="entry name" value="Nucleoside_phosphorylase_d"/>
</dbReference>
<gene>
    <name evidence="1" type="primary">mqnB</name>
    <name evidence="4" type="ORF">ACFO9E_15525</name>
</gene>
<evidence type="ECO:0000313" key="5">
    <source>
        <dbReference type="Proteomes" id="UP001595993"/>
    </source>
</evidence>
<comment type="similarity">
    <text evidence="1">Belongs to the PNP/UDP phosphorylase family. Futalosine hydrolase subfamily.</text>
</comment>
<comment type="caution">
    <text evidence="4">The sequence shown here is derived from an EMBL/GenBank/DDBJ whole genome shotgun (WGS) entry which is preliminary data.</text>
</comment>
<keyword evidence="5" id="KW-1185">Reference proteome</keyword>
<keyword evidence="1 4" id="KW-0378">Hydrolase</keyword>
<dbReference type="Gene3D" id="3.40.50.1580">
    <property type="entry name" value="Nucleoside phosphorylase domain"/>
    <property type="match status" value="1"/>
</dbReference>
<protein>
    <recommendedName>
        <fullName evidence="1 2">Futalosine hydrolase</fullName>
        <shortName evidence="1">FL hydrolase</shortName>
        <ecNumber evidence="1 2">3.2.2.26</ecNumber>
    </recommendedName>
    <alternativeName>
        <fullName evidence="1">Futalosine nucleosidase</fullName>
    </alternativeName>
    <alternativeName>
        <fullName evidence="1">Menaquinone biosynthetic enzyme MqnB</fullName>
    </alternativeName>
</protein>